<dbReference type="GO" id="GO:0005737">
    <property type="term" value="C:cytoplasm"/>
    <property type="evidence" value="ECO:0007669"/>
    <property type="project" value="InterPro"/>
</dbReference>
<evidence type="ECO:0000256" key="1">
    <source>
        <dbReference type="ARBA" id="ARBA00018257"/>
    </source>
</evidence>
<organism evidence="3 4">
    <name type="scientific">Bathymodiolus azoricus thioautotrophic gill symbiont</name>
    <dbReference type="NCBI Taxonomy" id="235205"/>
    <lineage>
        <taxon>Bacteria</taxon>
        <taxon>Pseudomonadati</taxon>
        <taxon>Pseudomonadota</taxon>
        <taxon>Gammaproteobacteria</taxon>
        <taxon>sulfur-oxidizing symbionts</taxon>
    </lineage>
</organism>
<reference evidence="4" key="1">
    <citation type="submission" date="2016-06" db="EMBL/GenBank/DDBJ databases">
        <authorList>
            <person name="Petersen J."/>
            <person name="Sayavedra L."/>
        </authorList>
    </citation>
    <scope>NUCLEOTIDE SEQUENCE [LARGE SCALE GENOMIC DNA]</scope>
    <source>
        <strain evidence="4">BazSymB</strain>
    </source>
</reference>
<dbReference type="InterPro" id="IPR002310">
    <property type="entry name" value="Gly-tRNA_ligase_asu"/>
</dbReference>
<dbReference type="STRING" id="235205.BAZSYMB_SCAFFOLD00049_8"/>
<name>A0A1H6K806_9GAMM</name>
<accession>A0A1H6K806</accession>
<keyword evidence="3" id="KW-0030">Aminoacyl-tRNA synthetase</keyword>
<dbReference type="SUPFAM" id="SSF55681">
    <property type="entry name" value="Class II aaRS and biotin synthetases"/>
    <property type="match status" value="1"/>
</dbReference>
<dbReference type="EMBL" id="CVUD02000092">
    <property type="protein sequence ID" value="SEH67613.1"/>
    <property type="molecule type" value="Genomic_DNA"/>
</dbReference>
<dbReference type="GO" id="GO:0004820">
    <property type="term" value="F:glycine-tRNA ligase activity"/>
    <property type="evidence" value="ECO:0007669"/>
    <property type="project" value="InterPro"/>
</dbReference>
<gene>
    <name evidence="3" type="ORF">BAZSYMB_SCAFFOLD00049_8</name>
</gene>
<dbReference type="Proteomes" id="UP000198559">
    <property type="component" value="Unassembled WGS sequence"/>
</dbReference>
<sequence length="36" mass="4173">MLLKPSPKDIQDLYLESLSEIGLDLTKHDVRFVEDN</sequence>
<evidence type="ECO:0000256" key="2">
    <source>
        <dbReference type="ARBA" id="ARBA00031660"/>
    </source>
</evidence>
<dbReference type="Gene3D" id="3.30.930.10">
    <property type="entry name" value="Bira Bifunctional Protein, Domain 2"/>
    <property type="match status" value="1"/>
</dbReference>
<dbReference type="Pfam" id="PF02091">
    <property type="entry name" value="tRNA-synt_2e"/>
    <property type="match status" value="1"/>
</dbReference>
<dbReference type="AlphaFoldDB" id="A0A1H6K806"/>
<keyword evidence="3" id="KW-0436">Ligase</keyword>
<evidence type="ECO:0000313" key="4">
    <source>
        <dbReference type="Proteomes" id="UP000198559"/>
    </source>
</evidence>
<dbReference type="InterPro" id="IPR006194">
    <property type="entry name" value="Gly-tRNA-synth_heterodimer"/>
</dbReference>
<proteinExistence type="predicted"/>
<dbReference type="PROSITE" id="PS50861">
    <property type="entry name" value="AA_TRNA_LIGASE_II_GLYAB"/>
    <property type="match status" value="1"/>
</dbReference>
<evidence type="ECO:0000313" key="3">
    <source>
        <dbReference type="EMBL" id="SEH67613.1"/>
    </source>
</evidence>
<dbReference type="GO" id="GO:0005524">
    <property type="term" value="F:ATP binding"/>
    <property type="evidence" value="ECO:0007669"/>
    <property type="project" value="InterPro"/>
</dbReference>
<dbReference type="InterPro" id="IPR045864">
    <property type="entry name" value="aa-tRNA-synth_II/BPL/LPL"/>
</dbReference>
<dbReference type="GO" id="GO:0006426">
    <property type="term" value="P:glycyl-tRNA aminoacylation"/>
    <property type="evidence" value="ECO:0007669"/>
    <property type="project" value="InterPro"/>
</dbReference>
<protein>
    <recommendedName>
        <fullName evidence="1">Glycine--tRNA ligase alpha subunit</fullName>
    </recommendedName>
    <alternativeName>
        <fullName evidence="2">Glycyl-tRNA synthetase alpha subunit</fullName>
    </alternativeName>
</protein>